<dbReference type="GO" id="GO:0015658">
    <property type="term" value="F:branched-chain amino acid transmembrane transporter activity"/>
    <property type="evidence" value="ECO:0007669"/>
    <property type="project" value="TreeGrafter"/>
</dbReference>
<dbReference type="SMART" id="SM00382">
    <property type="entry name" value="AAA"/>
    <property type="match status" value="1"/>
</dbReference>
<evidence type="ECO:0000313" key="7">
    <source>
        <dbReference type="EMBL" id="HEH36077.1"/>
    </source>
</evidence>
<comment type="caution">
    <text evidence="7">The sequence shown here is derived from an EMBL/GenBank/DDBJ whole genome shotgun (WGS) entry which is preliminary data.</text>
</comment>
<organism evidence="7">
    <name type="scientific">Archaeoglobus fulgidus</name>
    <dbReference type="NCBI Taxonomy" id="2234"/>
    <lineage>
        <taxon>Archaea</taxon>
        <taxon>Methanobacteriati</taxon>
        <taxon>Methanobacteriota</taxon>
        <taxon>Archaeoglobi</taxon>
        <taxon>Archaeoglobales</taxon>
        <taxon>Archaeoglobaceae</taxon>
        <taxon>Archaeoglobus</taxon>
    </lineage>
</organism>
<dbReference type="PANTHER" id="PTHR43820:SF4">
    <property type="entry name" value="HIGH-AFFINITY BRANCHED-CHAIN AMINO ACID TRANSPORT ATP-BINDING PROTEIN LIVF"/>
    <property type="match status" value="1"/>
</dbReference>
<dbReference type="EMBL" id="DSLA01000130">
    <property type="protein sequence ID" value="HEH36077.1"/>
    <property type="molecule type" value="Genomic_DNA"/>
</dbReference>
<protein>
    <submittedName>
        <fullName evidence="7">ABC transporter ATP-binding protein</fullName>
    </submittedName>
</protein>
<dbReference type="GO" id="GO:0005524">
    <property type="term" value="F:ATP binding"/>
    <property type="evidence" value="ECO:0007669"/>
    <property type="project" value="UniProtKB-KW"/>
</dbReference>
<dbReference type="PROSITE" id="PS50893">
    <property type="entry name" value="ABC_TRANSPORTER_2"/>
    <property type="match status" value="1"/>
</dbReference>
<dbReference type="InterPro" id="IPR052156">
    <property type="entry name" value="BCAA_Transport_ATP-bd_LivF"/>
</dbReference>
<dbReference type="PROSITE" id="PS00211">
    <property type="entry name" value="ABC_TRANSPORTER_1"/>
    <property type="match status" value="1"/>
</dbReference>
<dbReference type="Gene3D" id="3.40.50.300">
    <property type="entry name" value="P-loop containing nucleotide triphosphate hydrolases"/>
    <property type="match status" value="1"/>
</dbReference>
<dbReference type="InterPro" id="IPR003593">
    <property type="entry name" value="AAA+_ATPase"/>
</dbReference>
<keyword evidence="2" id="KW-0813">Transport</keyword>
<comment type="similarity">
    <text evidence="1">Belongs to the ABC transporter superfamily.</text>
</comment>
<feature type="domain" description="ABC transporter" evidence="6">
    <location>
        <begin position="2"/>
        <end position="220"/>
    </location>
</feature>
<name>A0A7J2TKD9_ARCFL</name>
<evidence type="ECO:0000256" key="3">
    <source>
        <dbReference type="ARBA" id="ARBA00022741"/>
    </source>
</evidence>
<dbReference type="InterPro" id="IPR003439">
    <property type="entry name" value="ABC_transporter-like_ATP-bd"/>
</dbReference>
<dbReference type="SUPFAM" id="SSF52540">
    <property type="entry name" value="P-loop containing nucleoside triphosphate hydrolases"/>
    <property type="match status" value="1"/>
</dbReference>
<evidence type="ECO:0000256" key="4">
    <source>
        <dbReference type="ARBA" id="ARBA00022840"/>
    </source>
</evidence>
<dbReference type="InterPro" id="IPR027417">
    <property type="entry name" value="P-loop_NTPase"/>
</dbReference>
<keyword evidence="3" id="KW-0547">Nucleotide-binding</keyword>
<evidence type="ECO:0000256" key="1">
    <source>
        <dbReference type="ARBA" id="ARBA00005417"/>
    </source>
</evidence>
<dbReference type="GO" id="GO:0015807">
    <property type="term" value="P:L-amino acid transport"/>
    <property type="evidence" value="ECO:0007669"/>
    <property type="project" value="TreeGrafter"/>
</dbReference>
<dbReference type="Pfam" id="PF00005">
    <property type="entry name" value="ABC_tran"/>
    <property type="match status" value="1"/>
</dbReference>
<reference evidence="7" key="1">
    <citation type="journal article" date="2020" name="mSystems">
        <title>Genome- and Community-Level Interaction Insights into Carbon Utilization and Element Cycling Functions of Hydrothermarchaeota in Hydrothermal Sediment.</title>
        <authorList>
            <person name="Zhou Z."/>
            <person name="Liu Y."/>
            <person name="Xu W."/>
            <person name="Pan J."/>
            <person name="Luo Z.H."/>
            <person name="Li M."/>
        </authorList>
    </citation>
    <scope>NUCLEOTIDE SEQUENCE [LARGE SCALE GENOMIC DNA]</scope>
    <source>
        <strain evidence="7">SpSt-26</strain>
    </source>
</reference>
<dbReference type="CDD" id="cd03224">
    <property type="entry name" value="ABC_TM1139_LivF_branched"/>
    <property type="match status" value="1"/>
</dbReference>
<sequence>MLKVEDLYASYGKEDILRGINIEVREKENVAILGPNGAGKTTLLKAICGLVRTRGRILFNGMEISELKTNERINLGIAISPEGRRIFPKMSVKDNLLVTGSKRLNEVYEIFPRLKEREDQPAGTLSGGEQQMLAIARALMLKPKLLLLDEPSLGLAPIVVETISEVIKRIRELGVSILIVEQNLSLVADVADRIYVLSGGKIVDEGSVSDLARMEKSYFS</sequence>
<dbReference type="PANTHER" id="PTHR43820">
    <property type="entry name" value="HIGH-AFFINITY BRANCHED-CHAIN AMINO ACID TRANSPORT ATP-BINDING PROTEIN LIVF"/>
    <property type="match status" value="1"/>
</dbReference>
<dbReference type="GO" id="GO:0016887">
    <property type="term" value="F:ATP hydrolysis activity"/>
    <property type="evidence" value="ECO:0007669"/>
    <property type="project" value="InterPro"/>
</dbReference>
<dbReference type="AlphaFoldDB" id="A0A7J2TKD9"/>
<evidence type="ECO:0000256" key="2">
    <source>
        <dbReference type="ARBA" id="ARBA00022448"/>
    </source>
</evidence>
<gene>
    <name evidence="7" type="ORF">ENP88_08120</name>
</gene>
<accession>A0A7J2TKD9</accession>
<keyword evidence="5" id="KW-0029">Amino-acid transport</keyword>
<keyword evidence="4 7" id="KW-0067">ATP-binding</keyword>
<evidence type="ECO:0000256" key="5">
    <source>
        <dbReference type="ARBA" id="ARBA00022970"/>
    </source>
</evidence>
<evidence type="ECO:0000259" key="6">
    <source>
        <dbReference type="PROSITE" id="PS50893"/>
    </source>
</evidence>
<dbReference type="InterPro" id="IPR017871">
    <property type="entry name" value="ABC_transporter-like_CS"/>
</dbReference>
<proteinExistence type="inferred from homology"/>